<protein>
    <submittedName>
        <fullName evidence="2">MarR family transcriptional regulator</fullName>
    </submittedName>
</protein>
<evidence type="ECO:0000313" key="2">
    <source>
        <dbReference type="EMBL" id="NKX86973.1"/>
    </source>
</evidence>
<evidence type="ECO:0000313" key="3">
    <source>
        <dbReference type="Proteomes" id="UP000572007"/>
    </source>
</evidence>
<dbReference type="PANTHER" id="PTHR33164:SF106">
    <property type="entry name" value="TRANSCRIPTIONAL REGULATORY PROTEIN"/>
    <property type="match status" value="1"/>
</dbReference>
<reference evidence="2 3" key="1">
    <citation type="submission" date="2020-04" db="EMBL/GenBank/DDBJ databases">
        <title>MicrobeNet Type strains.</title>
        <authorList>
            <person name="Nicholson A.C."/>
        </authorList>
    </citation>
    <scope>NUCLEOTIDE SEQUENCE [LARGE SCALE GENOMIC DNA]</scope>
    <source>
        <strain evidence="2 3">DSM 44960</strain>
    </source>
</reference>
<dbReference type="Gene3D" id="1.10.10.10">
    <property type="entry name" value="Winged helix-like DNA-binding domain superfamily/Winged helix DNA-binding domain"/>
    <property type="match status" value="1"/>
</dbReference>
<accession>A0A846W256</accession>
<dbReference type="PROSITE" id="PS50995">
    <property type="entry name" value="HTH_MARR_2"/>
    <property type="match status" value="1"/>
</dbReference>
<keyword evidence="3" id="KW-1185">Reference proteome</keyword>
<dbReference type="InterPro" id="IPR036390">
    <property type="entry name" value="WH_DNA-bd_sf"/>
</dbReference>
<dbReference type="SUPFAM" id="SSF46785">
    <property type="entry name" value="Winged helix' DNA-binding domain"/>
    <property type="match status" value="1"/>
</dbReference>
<dbReference type="GO" id="GO:0003700">
    <property type="term" value="F:DNA-binding transcription factor activity"/>
    <property type="evidence" value="ECO:0007669"/>
    <property type="project" value="InterPro"/>
</dbReference>
<proteinExistence type="predicted"/>
<dbReference type="CDD" id="cd00090">
    <property type="entry name" value="HTH_ARSR"/>
    <property type="match status" value="1"/>
</dbReference>
<dbReference type="GO" id="GO:0006950">
    <property type="term" value="P:response to stress"/>
    <property type="evidence" value="ECO:0007669"/>
    <property type="project" value="TreeGrafter"/>
</dbReference>
<dbReference type="RefSeq" id="WP_067639552.1">
    <property type="nucleotide sequence ID" value="NZ_JAAXOM010000001.1"/>
</dbReference>
<name>A0A846W256_9NOCA</name>
<comment type="caution">
    <text evidence="2">The sequence shown here is derived from an EMBL/GenBank/DDBJ whole genome shotgun (WGS) entry which is preliminary data.</text>
</comment>
<feature type="domain" description="HTH marR-type" evidence="1">
    <location>
        <begin position="3"/>
        <end position="139"/>
    </location>
</feature>
<dbReference type="InterPro" id="IPR039422">
    <property type="entry name" value="MarR/SlyA-like"/>
</dbReference>
<dbReference type="InterPro" id="IPR011991">
    <property type="entry name" value="ArsR-like_HTH"/>
</dbReference>
<dbReference type="AlphaFoldDB" id="A0A846W256"/>
<gene>
    <name evidence="2" type="ORF">HGA10_06560</name>
</gene>
<dbReference type="InterPro" id="IPR000835">
    <property type="entry name" value="HTH_MarR-typ"/>
</dbReference>
<dbReference type="PANTHER" id="PTHR33164">
    <property type="entry name" value="TRANSCRIPTIONAL REGULATOR, MARR FAMILY"/>
    <property type="match status" value="1"/>
</dbReference>
<dbReference type="EMBL" id="JAAXOM010000001">
    <property type="protein sequence ID" value="NKX86973.1"/>
    <property type="molecule type" value="Genomic_DNA"/>
</dbReference>
<dbReference type="Pfam" id="PF01047">
    <property type="entry name" value="MarR"/>
    <property type="match status" value="1"/>
</dbReference>
<evidence type="ECO:0000259" key="1">
    <source>
        <dbReference type="PROSITE" id="PS50995"/>
    </source>
</evidence>
<dbReference type="InterPro" id="IPR036388">
    <property type="entry name" value="WH-like_DNA-bd_sf"/>
</dbReference>
<organism evidence="2 3">
    <name type="scientific">Nocardia coubleae</name>
    <dbReference type="NCBI Taxonomy" id="356147"/>
    <lineage>
        <taxon>Bacteria</taxon>
        <taxon>Bacillati</taxon>
        <taxon>Actinomycetota</taxon>
        <taxon>Actinomycetes</taxon>
        <taxon>Mycobacteriales</taxon>
        <taxon>Nocardiaceae</taxon>
        <taxon>Nocardia</taxon>
    </lineage>
</organism>
<dbReference type="Proteomes" id="UP000572007">
    <property type="component" value="Unassembled WGS sequence"/>
</dbReference>
<sequence length="160" mass="17740">MSKDEIIGEIGQQLRLLQRSFDTFDEAVAAHLRLNRTDMRCLDIVLGRGPLSAGELSSALRLSPAATTTVIDRLERAGYVSRAQDPDNRRRVLIEPTADARHMAELIFEPVGRAGAAALRRYDSDQLRLVLDFLATALRVHQEQTDLVAERTRNDGSASS</sequence>
<dbReference type="PRINTS" id="PR00598">
    <property type="entry name" value="HTHMARR"/>
</dbReference>
<dbReference type="SMART" id="SM00347">
    <property type="entry name" value="HTH_MARR"/>
    <property type="match status" value="1"/>
</dbReference>